<dbReference type="AlphaFoldDB" id="A0A1M7MXR0"/>
<keyword evidence="2" id="KW-1185">Reference proteome</keyword>
<sequence>MIPDNLDRFDLYDREKEKDLEYYNRYGTDRCRLGRKDEYLLEMEDNEYDII</sequence>
<organism evidence="1 2">
    <name type="scientific">Anaerosporobacter mobilis DSM 15930</name>
    <dbReference type="NCBI Taxonomy" id="1120996"/>
    <lineage>
        <taxon>Bacteria</taxon>
        <taxon>Bacillati</taxon>
        <taxon>Bacillota</taxon>
        <taxon>Clostridia</taxon>
        <taxon>Lachnospirales</taxon>
        <taxon>Lachnospiraceae</taxon>
        <taxon>Anaerosporobacter</taxon>
    </lineage>
</organism>
<name>A0A1M7MXR0_9FIRM</name>
<dbReference type="RefSeq" id="WP_170865547.1">
    <property type="nucleotide sequence ID" value="NZ_FRCP01000023.1"/>
</dbReference>
<reference evidence="1 2" key="1">
    <citation type="submission" date="2016-11" db="EMBL/GenBank/DDBJ databases">
        <authorList>
            <person name="Jaros S."/>
            <person name="Januszkiewicz K."/>
            <person name="Wedrychowicz H."/>
        </authorList>
    </citation>
    <scope>NUCLEOTIDE SEQUENCE [LARGE SCALE GENOMIC DNA]</scope>
    <source>
        <strain evidence="1 2">DSM 15930</strain>
    </source>
</reference>
<gene>
    <name evidence="1" type="ORF">SAMN02746066_04104</name>
</gene>
<dbReference type="Proteomes" id="UP000184038">
    <property type="component" value="Unassembled WGS sequence"/>
</dbReference>
<evidence type="ECO:0000313" key="1">
    <source>
        <dbReference type="EMBL" id="SHM95981.1"/>
    </source>
</evidence>
<evidence type="ECO:0000313" key="2">
    <source>
        <dbReference type="Proteomes" id="UP000184038"/>
    </source>
</evidence>
<accession>A0A1M7MXR0</accession>
<dbReference type="STRING" id="1120996.SAMN02746066_04104"/>
<protein>
    <submittedName>
        <fullName evidence="1">Uncharacterized protein</fullName>
    </submittedName>
</protein>
<proteinExistence type="predicted"/>
<dbReference type="EMBL" id="FRCP01000023">
    <property type="protein sequence ID" value="SHM95981.1"/>
    <property type="molecule type" value="Genomic_DNA"/>
</dbReference>